<sequence>MLSAELMCDRISSLKKANSAALARRRRSKRRIQKHRVLTKGAREDILAQNEADQQIAHEERQGRLIALLLDKEERDQASASGLKGAAPGARRPGTTRAHATLILLI</sequence>
<proteinExistence type="predicted"/>
<reference evidence="2" key="1">
    <citation type="journal article" date="2013" name="G3 (Bethesda)">
        <title>Comparative genomics of a plant-pathogenic fungus, Pyrenophora tritici-repentis, reveals transduplication and the impact of repeat elements on pathogenicity and population divergence.</title>
        <authorList>
            <person name="Manning V.A."/>
            <person name="Pandelova I."/>
            <person name="Dhillon B."/>
            <person name="Wilhelm L.J."/>
            <person name="Goodwin S.B."/>
            <person name="Berlin A.M."/>
            <person name="Figueroa M."/>
            <person name="Freitag M."/>
            <person name="Hane J.K."/>
            <person name="Henrissat B."/>
            <person name="Holman W.H."/>
            <person name="Kodira C.D."/>
            <person name="Martin J."/>
            <person name="Oliver R.P."/>
            <person name="Robbertse B."/>
            <person name="Schackwitz W."/>
            <person name="Schwartz D.C."/>
            <person name="Spatafora J.W."/>
            <person name="Turgeon B.G."/>
            <person name="Yandava C."/>
            <person name="Young S."/>
            <person name="Zhou S."/>
            <person name="Zeng Q."/>
            <person name="Grigoriev I.V."/>
            <person name="Ma L.-J."/>
            <person name="Ciuffetti L.M."/>
        </authorList>
    </citation>
    <scope>NUCLEOTIDE SEQUENCE [LARGE SCALE GENOMIC DNA]</scope>
    <source>
        <strain evidence="2">Pt-1C-BFP</strain>
    </source>
</reference>
<dbReference type="Proteomes" id="UP000001471">
    <property type="component" value="Unassembled WGS sequence"/>
</dbReference>
<dbReference type="AlphaFoldDB" id="B2W1W3"/>
<dbReference type="EMBL" id="DS231617">
    <property type="protein sequence ID" value="EDU46249.1"/>
    <property type="molecule type" value="Genomic_DNA"/>
</dbReference>
<name>B2W1W3_PYRTR</name>
<dbReference type="HOGENOM" id="CLU_2224548_0_0_1"/>
<evidence type="ECO:0000313" key="2">
    <source>
        <dbReference type="Proteomes" id="UP000001471"/>
    </source>
</evidence>
<organism evidence="1 2">
    <name type="scientific">Pyrenophora tritici-repentis (strain Pt-1C-BFP)</name>
    <name type="common">Wheat tan spot fungus</name>
    <name type="synonym">Drechslera tritici-repentis</name>
    <dbReference type="NCBI Taxonomy" id="426418"/>
    <lineage>
        <taxon>Eukaryota</taxon>
        <taxon>Fungi</taxon>
        <taxon>Dikarya</taxon>
        <taxon>Ascomycota</taxon>
        <taxon>Pezizomycotina</taxon>
        <taxon>Dothideomycetes</taxon>
        <taxon>Pleosporomycetidae</taxon>
        <taxon>Pleosporales</taxon>
        <taxon>Pleosporineae</taxon>
        <taxon>Pleosporaceae</taxon>
        <taxon>Pyrenophora</taxon>
    </lineage>
</organism>
<gene>
    <name evidence="1" type="ORF">PTRG_03411</name>
</gene>
<evidence type="ECO:0000313" key="1">
    <source>
        <dbReference type="EMBL" id="EDU46249.1"/>
    </source>
</evidence>
<dbReference type="OrthoDB" id="3776271at2759"/>
<protein>
    <submittedName>
        <fullName evidence="1">Uncharacterized protein</fullName>
    </submittedName>
</protein>
<accession>B2W1W3</accession>
<dbReference type="InParanoid" id="B2W1W3"/>